<dbReference type="AlphaFoldDB" id="A0A381IPY1"/>
<dbReference type="RefSeq" id="WP_207904355.1">
    <property type="nucleotide sequence ID" value="NZ_BAAAVY010000037.1"/>
</dbReference>
<dbReference type="Proteomes" id="UP000254701">
    <property type="component" value="Unassembled WGS sequence"/>
</dbReference>
<dbReference type="PANTHER" id="PTHR37017">
    <property type="entry name" value="AB HYDROLASE-1 DOMAIN-CONTAINING PROTEIN-RELATED"/>
    <property type="match status" value="1"/>
</dbReference>
<proteinExistence type="predicted"/>
<dbReference type="PANTHER" id="PTHR37017:SF11">
    <property type="entry name" value="ESTERASE_LIPASE_THIOESTERASE DOMAIN-CONTAINING PROTEIN"/>
    <property type="match status" value="1"/>
</dbReference>
<evidence type="ECO:0000313" key="2">
    <source>
        <dbReference type="Proteomes" id="UP000254701"/>
    </source>
</evidence>
<gene>
    <name evidence="1" type="ORF">NCTC10684_05677</name>
</gene>
<evidence type="ECO:0000313" key="1">
    <source>
        <dbReference type="EMBL" id="SUY29444.1"/>
    </source>
</evidence>
<protein>
    <submittedName>
        <fullName evidence="1">Uncharacterized protein</fullName>
    </submittedName>
</protein>
<organism evidence="1 2">
    <name type="scientific">Aminobacter aminovorans</name>
    <name type="common">Chelatobacter heintzii</name>
    <dbReference type="NCBI Taxonomy" id="83263"/>
    <lineage>
        <taxon>Bacteria</taxon>
        <taxon>Pseudomonadati</taxon>
        <taxon>Pseudomonadota</taxon>
        <taxon>Alphaproteobacteria</taxon>
        <taxon>Hyphomicrobiales</taxon>
        <taxon>Phyllobacteriaceae</taxon>
        <taxon>Aminobacter</taxon>
    </lineage>
</organism>
<dbReference type="InterPro" id="IPR052897">
    <property type="entry name" value="Sec-Metab_Biosynth_Hydrolase"/>
</dbReference>
<accession>A0A381IPY1</accession>
<reference evidence="1 2" key="1">
    <citation type="submission" date="2018-06" db="EMBL/GenBank/DDBJ databases">
        <authorList>
            <consortium name="Pathogen Informatics"/>
            <person name="Doyle S."/>
        </authorList>
    </citation>
    <scope>NUCLEOTIDE SEQUENCE [LARGE SCALE GENOMIC DNA]</scope>
    <source>
        <strain evidence="1 2">NCTC10684</strain>
    </source>
</reference>
<name>A0A381IPY1_AMIAI</name>
<dbReference type="EMBL" id="UFSM01000004">
    <property type="protein sequence ID" value="SUY29444.1"/>
    <property type="molecule type" value="Genomic_DNA"/>
</dbReference>
<sequence length="79" mass="8551">MNVVGLVYIAAFAPEEGNSLGSIFARRGPPSGGASIRPDKEGFLWLAQDTFRQSFSQDLDESESLVMAVTQKPIAARCF</sequence>